<dbReference type="NCBIfam" id="TIGR00536">
    <property type="entry name" value="hemK_fam"/>
    <property type="match status" value="1"/>
</dbReference>
<dbReference type="InterPro" id="IPR017127">
    <property type="entry name" value="Ribosome_uL3_MTase"/>
</dbReference>
<sequence>MQDSIDSLATELITVRDYIRWGASTFERAGLYFGHGTDNAWDDAVQIVLHTLNLPPESDQMVLDARLAPSERKQVLKLLSRRAEERVPTPYLLGYAWFCGMRFKVDERVLIPRSPIAELIESGFQPWLVSEPKRILDLCTGSGCIGLACADAFPHAEVDLADISTDALAVAAENIAWHQMGHRVVAVNSDLFDSLSGRRYDIIVSNPPYVDAQDMSDLPAEYHHEPELALAAGNDGLDLVRRILIEAPKHLSEDGILICELGNSWVHLQDAYPEIPFTWLEFERGGHGVFLLTAGELLAHKDAFSTR</sequence>
<evidence type="ECO:0000313" key="7">
    <source>
        <dbReference type="Proteomes" id="UP000267187"/>
    </source>
</evidence>
<dbReference type="GO" id="GO:0003676">
    <property type="term" value="F:nucleic acid binding"/>
    <property type="evidence" value="ECO:0007669"/>
    <property type="project" value="InterPro"/>
</dbReference>
<keyword evidence="3 4" id="KW-0949">S-adenosyl-L-methionine</keyword>
<proteinExistence type="inferred from homology"/>
<dbReference type="RefSeq" id="WP_121877570.1">
    <property type="nucleotide sequence ID" value="NZ_REFJ01000005.1"/>
</dbReference>
<dbReference type="GO" id="GO:0005840">
    <property type="term" value="C:ribosome"/>
    <property type="evidence" value="ECO:0007669"/>
    <property type="project" value="UniProtKB-KW"/>
</dbReference>
<evidence type="ECO:0000313" key="6">
    <source>
        <dbReference type="EMBL" id="RMA78939.1"/>
    </source>
</evidence>
<dbReference type="OrthoDB" id="9800643at2"/>
<dbReference type="Proteomes" id="UP000267187">
    <property type="component" value="Unassembled WGS sequence"/>
</dbReference>
<dbReference type="Pfam" id="PF05175">
    <property type="entry name" value="MTS"/>
    <property type="match status" value="1"/>
</dbReference>
<dbReference type="HAMAP" id="MF_02125">
    <property type="entry name" value="L3_methyltr_PrmB"/>
    <property type="match status" value="1"/>
</dbReference>
<dbReference type="Gene3D" id="3.40.50.150">
    <property type="entry name" value="Vaccinia Virus protein VP39"/>
    <property type="match status" value="1"/>
</dbReference>
<dbReference type="AlphaFoldDB" id="A0A3M0A5Z7"/>
<keyword evidence="6" id="KW-0689">Ribosomal protein</keyword>
<feature type="domain" description="Methyltransferase small" evidence="5">
    <location>
        <begin position="132"/>
        <end position="215"/>
    </location>
</feature>
<dbReference type="InterPro" id="IPR019874">
    <property type="entry name" value="RF_methyltr_PrmC"/>
</dbReference>
<dbReference type="GO" id="GO:0005829">
    <property type="term" value="C:cytosol"/>
    <property type="evidence" value="ECO:0007669"/>
    <property type="project" value="TreeGrafter"/>
</dbReference>
<keyword evidence="1 4" id="KW-0489">Methyltransferase</keyword>
<dbReference type="InterPro" id="IPR004556">
    <property type="entry name" value="HemK-like"/>
</dbReference>
<accession>A0A3M0A5Z7</accession>
<comment type="caution">
    <text evidence="6">The sequence shown here is derived from an EMBL/GenBank/DDBJ whole genome shotgun (WGS) entry which is preliminary data.</text>
</comment>
<reference evidence="6 7" key="1">
    <citation type="submission" date="2018-10" db="EMBL/GenBank/DDBJ databases">
        <title>Genomic Encyclopedia of Type Strains, Phase IV (KMG-IV): sequencing the most valuable type-strain genomes for metagenomic binning, comparative biology and taxonomic classification.</title>
        <authorList>
            <person name="Goeker M."/>
        </authorList>
    </citation>
    <scope>NUCLEOTIDE SEQUENCE [LARGE SCALE GENOMIC DNA]</scope>
    <source>
        <strain evidence="6 7">DSM 25080</strain>
    </source>
</reference>
<dbReference type="NCBIfam" id="TIGR03534">
    <property type="entry name" value="RF_mod_PrmC"/>
    <property type="match status" value="1"/>
</dbReference>
<keyword evidence="6" id="KW-0687">Ribonucleoprotein</keyword>
<comment type="similarity">
    <text evidence="4">Belongs to the protein N5-glutamine methyltransferase family. PrmB subfamily.</text>
</comment>
<name>A0A3M0A5Z7_9GAMM</name>
<dbReference type="SUPFAM" id="SSF53335">
    <property type="entry name" value="S-adenosyl-L-methionine-dependent methyltransferases"/>
    <property type="match status" value="1"/>
</dbReference>
<gene>
    <name evidence="4" type="primary">prmB</name>
    <name evidence="6" type="ORF">DFR27_2280</name>
</gene>
<evidence type="ECO:0000259" key="5">
    <source>
        <dbReference type="Pfam" id="PF05175"/>
    </source>
</evidence>
<evidence type="ECO:0000256" key="2">
    <source>
        <dbReference type="ARBA" id="ARBA00022679"/>
    </source>
</evidence>
<comment type="function">
    <text evidence="4">Methylates ribosomal protein uL3 on a specific glutamine residue.</text>
</comment>
<dbReference type="InterPro" id="IPR002052">
    <property type="entry name" value="DNA_methylase_N6_adenine_CS"/>
</dbReference>
<protein>
    <recommendedName>
        <fullName evidence="4">Ribosomal protein uL3 glutamine methyltransferase</fullName>
        <shortName evidence="4">uL3 MTase</shortName>
        <ecNumber evidence="4">2.1.1.298</ecNumber>
    </recommendedName>
    <alternativeName>
        <fullName evidence="4">N5-glutamine methyltransferase PrmB</fullName>
    </alternativeName>
</protein>
<dbReference type="CDD" id="cd02440">
    <property type="entry name" value="AdoMet_MTases"/>
    <property type="match status" value="1"/>
</dbReference>
<dbReference type="GO" id="GO:0036009">
    <property type="term" value="F:protein-glutamine N-methyltransferase activity"/>
    <property type="evidence" value="ECO:0007669"/>
    <property type="project" value="UniProtKB-UniRule"/>
</dbReference>
<dbReference type="InterPro" id="IPR029063">
    <property type="entry name" value="SAM-dependent_MTases_sf"/>
</dbReference>
<dbReference type="PROSITE" id="PS00092">
    <property type="entry name" value="N6_MTASE"/>
    <property type="match status" value="1"/>
</dbReference>
<evidence type="ECO:0000256" key="4">
    <source>
        <dbReference type="HAMAP-Rule" id="MF_02125"/>
    </source>
</evidence>
<dbReference type="PIRSF" id="PIRSF037167">
    <property type="entry name" value="Mtase_YfcB_prd"/>
    <property type="match status" value="1"/>
</dbReference>
<comment type="catalytic activity">
    <reaction evidence="4">
        <text>L-glutaminyl-[ribosomal protein uL3] + S-adenosyl-L-methionine = N(5)-methyl-L-glutaminyl-[ribosomal protein uL3] + S-adenosyl-L-homocysteine + H(+)</text>
        <dbReference type="Rhea" id="RHEA:45020"/>
        <dbReference type="Rhea" id="RHEA-COMP:11063"/>
        <dbReference type="Rhea" id="RHEA-COMP:11064"/>
        <dbReference type="ChEBI" id="CHEBI:15378"/>
        <dbReference type="ChEBI" id="CHEBI:30011"/>
        <dbReference type="ChEBI" id="CHEBI:57856"/>
        <dbReference type="ChEBI" id="CHEBI:59789"/>
        <dbReference type="ChEBI" id="CHEBI:61891"/>
        <dbReference type="EC" id="2.1.1.298"/>
    </reaction>
</comment>
<dbReference type="GO" id="GO:0032259">
    <property type="term" value="P:methylation"/>
    <property type="evidence" value="ECO:0007669"/>
    <property type="project" value="UniProtKB-KW"/>
</dbReference>
<dbReference type="InterPro" id="IPR007848">
    <property type="entry name" value="Small_mtfrase_dom"/>
</dbReference>
<dbReference type="Gene3D" id="1.10.8.10">
    <property type="entry name" value="DNA helicase RuvA subunit, C-terminal domain"/>
    <property type="match status" value="1"/>
</dbReference>
<dbReference type="EMBL" id="REFJ01000005">
    <property type="protein sequence ID" value="RMA78939.1"/>
    <property type="molecule type" value="Genomic_DNA"/>
</dbReference>
<organism evidence="6 7">
    <name type="scientific">Umboniibacter marinipuniceus</name>
    <dbReference type="NCBI Taxonomy" id="569599"/>
    <lineage>
        <taxon>Bacteria</taxon>
        <taxon>Pseudomonadati</taxon>
        <taxon>Pseudomonadota</taxon>
        <taxon>Gammaproteobacteria</taxon>
        <taxon>Cellvibrionales</taxon>
        <taxon>Cellvibrionaceae</taxon>
        <taxon>Umboniibacter</taxon>
    </lineage>
</organism>
<keyword evidence="7" id="KW-1185">Reference proteome</keyword>
<keyword evidence="2 4" id="KW-0808">Transferase</keyword>
<evidence type="ECO:0000256" key="1">
    <source>
        <dbReference type="ARBA" id="ARBA00022603"/>
    </source>
</evidence>
<evidence type="ECO:0000256" key="3">
    <source>
        <dbReference type="ARBA" id="ARBA00022691"/>
    </source>
</evidence>
<dbReference type="PANTHER" id="PTHR47806:SF1">
    <property type="entry name" value="RIBOSOMAL PROTEIN UL3 GLUTAMINE METHYLTRANSFERASE"/>
    <property type="match status" value="1"/>
</dbReference>
<dbReference type="NCBIfam" id="TIGR03533">
    <property type="entry name" value="L3_gln_methyl"/>
    <property type="match status" value="1"/>
</dbReference>
<dbReference type="EC" id="2.1.1.298" evidence="4"/>
<dbReference type="PANTHER" id="PTHR47806">
    <property type="entry name" value="50S RIBOSOMAL PROTEIN L3 GLUTAMINE METHYLTRANSFERASE"/>
    <property type="match status" value="1"/>
</dbReference>
<dbReference type="FunFam" id="3.40.50.150:FF:000042">
    <property type="entry name" value="50S ribosomal protein L3 glutamine methyltransferase"/>
    <property type="match status" value="1"/>
</dbReference>